<dbReference type="SMART" id="SM00448">
    <property type="entry name" value="REC"/>
    <property type="match status" value="1"/>
</dbReference>
<keyword evidence="9 11" id="KW-0472">Membrane</keyword>
<evidence type="ECO:0000256" key="6">
    <source>
        <dbReference type="ARBA" id="ARBA00022692"/>
    </source>
</evidence>
<evidence type="ECO:0000256" key="5">
    <source>
        <dbReference type="ARBA" id="ARBA00022553"/>
    </source>
</evidence>
<keyword evidence="4" id="KW-1003">Cell membrane</keyword>
<dbReference type="Gene3D" id="3.30.565.10">
    <property type="entry name" value="Histidine kinase-like ATPase, C-terminal domain"/>
    <property type="match status" value="1"/>
</dbReference>
<dbReference type="PANTHER" id="PTHR45339:SF1">
    <property type="entry name" value="HYBRID SIGNAL TRANSDUCTION HISTIDINE KINASE J"/>
    <property type="match status" value="1"/>
</dbReference>
<feature type="transmembrane region" description="Helical" evidence="11">
    <location>
        <begin position="253"/>
        <end position="274"/>
    </location>
</feature>
<keyword evidence="6 11" id="KW-0812">Transmembrane</keyword>
<dbReference type="Gene3D" id="3.40.50.2300">
    <property type="match status" value="1"/>
</dbReference>
<feature type="transmembrane region" description="Helical" evidence="11">
    <location>
        <begin position="47"/>
        <end position="66"/>
    </location>
</feature>
<keyword evidence="8" id="KW-0902">Two-component regulatory system</keyword>
<dbReference type="GO" id="GO:0000155">
    <property type="term" value="F:phosphorelay sensor kinase activity"/>
    <property type="evidence" value="ECO:0007669"/>
    <property type="project" value="InterPro"/>
</dbReference>
<dbReference type="SUPFAM" id="SSF52172">
    <property type="entry name" value="CheY-like"/>
    <property type="match status" value="1"/>
</dbReference>
<dbReference type="InterPro" id="IPR003661">
    <property type="entry name" value="HisK_dim/P_dom"/>
</dbReference>
<dbReference type="EMBL" id="CP048751">
    <property type="protein sequence ID" value="QIH72682.1"/>
    <property type="molecule type" value="Genomic_DNA"/>
</dbReference>
<feature type="modified residue" description="4-aspartylphosphate" evidence="10">
    <location>
        <position position="634"/>
    </location>
</feature>
<comment type="catalytic activity">
    <reaction evidence="1">
        <text>ATP + protein L-histidine = ADP + protein N-phospho-L-histidine.</text>
        <dbReference type="EC" id="2.7.13.3"/>
    </reaction>
</comment>
<dbReference type="InterPro" id="IPR007895">
    <property type="entry name" value="MASE1"/>
</dbReference>
<sequence>MGRSRSSLGRGRWRFFRHDAGREAGPPPWLYVLLFIASQLLGQWSIAALHATVMWPANAVLLAAVLQLRRDKAMGVMVGCVLINLASNIVRGDILLFAITNVALNLLQVGIATLLARRLCGAALDMRRPLRLFRFAVGAAVPAVAVTTLLAGLIAVIAGRPPLESLGFRMRHLFDMELLAMMIVAPTLLLVARNHRFRKDALASRSEFVILMSLVAVAALWAFGQNQAPILFIIFPPLILLAFRLSPPWTAGAVILVAVIGAGATVTGHGPVILTRLAFDPALEGVPAVMRQMNVLHLFLLTVVITALPITALSTERRRLVARLNVRTEAALAALKRAEQADAAKSRFLAMMSHEMRTPLTGITGYADLLSRHPELDAEGRRQVEAVHQCGEAMLRLIEDLLEVSNGCSALDLKPEDLSTLIDEAVGPAREWAAVRGLNFAVGFAPGTEGLVLTDGRRLRQILHHLGSNAVKFTGKGGVRIGVERVGDRLRFAINDTGCGMTEEVLAGIFSLFEQADATTSRAHEGAGVGLALAKNHIDRLGGTVTVESTPHRGTTFTVEIPAKAVAAAAAPAVETPLLEARRMRVLVVDDHPANRDLLRIMLQAVDCETAEACDGREAVEAVRTGDFDLVLMDIRMPVMDGVAATRAIRALEGPAAGTAILAVTAEAMPEDVARCLSAGMDAHVAKPVTQARLYAAMDQAMDAAEHRIDDVRAA</sequence>
<evidence type="ECO:0000256" key="8">
    <source>
        <dbReference type="ARBA" id="ARBA00023012"/>
    </source>
</evidence>
<dbReference type="SUPFAM" id="SSF55874">
    <property type="entry name" value="ATPase domain of HSP90 chaperone/DNA topoisomerase II/histidine kinase"/>
    <property type="match status" value="1"/>
</dbReference>
<feature type="transmembrane region" description="Helical" evidence="11">
    <location>
        <begin position="178"/>
        <end position="195"/>
    </location>
</feature>
<dbReference type="Proteomes" id="UP000501325">
    <property type="component" value="Chromosome"/>
</dbReference>
<reference evidence="14 15" key="1">
    <citation type="submission" date="2020-01" db="EMBL/GenBank/DDBJ databases">
        <authorList>
            <person name="Wang S."/>
        </authorList>
    </citation>
    <scope>NUCLEOTIDE SEQUENCE [LARGE SCALE GENOMIC DNA]</scope>
    <source>
        <strain evidence="14 15">D151-2-6</strain>
    </source>
</reference>
<dbReference type="AlphaFoldDB" id="A0AB37E612"/>
<feature type="domain" description="Histidine kinase" evidence="12">
    <location>
        <begin position="351"/>
        <end position="565"/>
    </location>
</feature>
<name>A0AB37E612_9CAUL</name>
<dbReference type="Pfam" id="PF00072">
    <property type="entry name" value="Response_reg"/>
    <property type="match status" value="1"/>
</dbReference>
<evidence type="ECO:0000259" key="12">
    <source>
        <dbReference type="PROSITE" id="PS50109"/>
    </source>
</evidence>
<dbReference type="InterPro" id="IPR001789">
    <property type="entry name" value="Sig_transdc_resp-reg_receiver"/>
</dbReference>
<dbReference type="InterPro" id="IPR036890">
    <property type="entry name" value="HATPase_C_sf"/>
</dbReference>
<dbReference type="GO" id="GO:0005886">
    <property type="term" value="C:plasma membrane"/>
    <property type="evidence" value="ECO:0007669"/>
    <property type="project" value="UniProtKB-SubCell"/>
</dbReference>
<evidence type="ECO:0000313" key="14">
    <source>
        <dbReference type="EMBL" id="QIH72682.1"/>
    </source>
</evidence>
<evidence type="ECO:0000256" key="1">
    <source>
        <dbReference type="ARBA" id="ARBA00000085"/>
    </source>
</evidence>
<dbReference type="PROSITE" id="PS50110">
    <property type="entry name" value="RESPONSE_REGULATORY"/>
    <property type="match status" value="1"/>
</dbReference>
<dbReference type="InterPro" id="IPR003594">
    <property type="entry name" value="HATPase_dom"/>
</dbReference>
<evidence type="ECO:0000256" key="10">
    <source>
        <dbReference type="PROSITE-ProRule" id="PRU00169"/>
    </source>
</evidence>
<comment type="subcellular location">
    <subcellularLocation>
        <location evidence="2">Cell membrane</location>
        <topology evidence="2">Multi-pass membrane protein</topology>
    </subcellularLocation>
</comment>
<dbReference type="SUPFAM" id="SSF47384">
    <property type="entry name" value="Homodimeric domain of signal transducing histidine kinase"/>
    <property type="match status" value="1"/>
</dbReference>
<evidence type="ECO:0000256" key="11">
    <source>
        <dbReference type="SAM" id="Phobius"/>
    </source>
</evidence>
<dbReference type="Pfam" id="PF02518">
    <property type="entry name" value="HATPase_c"/>
    <property type="match status" value="1"/>
</dbReference>
<dbReference type="InterPro" id="IPR011006">
    <property type="entry name" value="CheY-like_superfamily"/>
</dbReference>
<feature type="transmembrane region" description="Helical" evidence="11">
    <location>
        <begin position="132"/>
        <end position="158"/>
    </location>
</feature>
<evidence type="ECO:0000256" key="3">
    <source>
        <dbReference type="ARBA" id="ARBA00012438"/>
    </source>
</evidence>
<evidence type="ECO:0000259" key="13">
    <source>
        <dbReference type="PROSITE" id="PS50110"/>
    </source>
</evidence>
<dbReference type="Pfam" id="PF05231">
    <property type="entry name" value="MASE1"/>
    <property type="match status" value="1"/>
</dbReference>
<evidence type="ECO:0000256" key="9">
    <source>
        <dbReference type="ARBA" id="ARBA00023136"/>
    </source>
</evidence>
<accession>A0AB37E612</accession>
<evidence type="ECO:0000256" key="2">
    <source>
        <dbReference type="ARBA" id="ARBA00004651"/>
    </source>
</evidence>
<dbReference type="Pfam" id="PF00512">
    <property type="entry name" value="HisKA"/>
    <property type="match status" value="1"/>
</dbReference>
<keyword evidence="7 11" id="KW-1133">Transmembrane helix</keyword>
<dbReference type="PRINTS" id="PR00344">
    <property type="entry name" value="BCTRLSENSOR"/>
</dbReference>
<dbReference type="InterPro" id="IPR036097">
    <property type="entry name" value="HisK_dim/P_sf"/>
</dbReference>
<dbReference type="CDD" id="cd17546">
    <property type="entry name" value="REC_hyHK_CKI1_RcsC-like"/>
    <property type="match status" value="1"/>
</dbReference>
<dbReference type="PROSITE" id="PS50109">
    <property type="entry name" value="HIS_KIN"/>
    <property type="match status" value="1"/>
</dbReference>
<organism evidence="14 15">
    <name type="scientific">Brevundimonas mediterranea</name>
    <dbReference type="NCBI Taxonomy" id="74329"/>
    <lineage>
        <taxon>Bacteria</taxon>
        <taxon>Pseudomonadati</taxon>
        <taxon>Pseudomonadota</taxon>
        <taxon>Alphaproteobacteria</taxon>
        <taxon>Caulobacterales</taxon>
        <taxon>Caulobacteraceae</taxon>
        <taxon>Brevundimonas</taxon>
    </lineage>
</organism>
<feature type="transmembrane region" description="Helical" evidence="11">
    <location>
        <begin position="207"/>
        <end position="224"/>
    </location>
</feature>
<dbReference type="SMART" id="SM00388">
    <property type="entry name" value="HisKA"/>
    <property type="match status" value="1"/>
</dbReference>
<feature type="transmembrane region" description="Helical" evidence="11">
    <location>
        <begin position="96"/>
        <end position="120"/>
    </location>
</feature>
<feature type="transmembrane region" description="Helical" evidence="11">
    <location>
        <begin position="73"/>
        <end position="90"/>
    </location>
</feature>
<dbReference type="KEGG" id="bmed:GYM46_06800"/>
<dbReference type="SMART" id="SM00387">
    <property type="entry name" value="HATPase_c"/>
    <property type="match status" value="1"/>
</dbReference>
<evidence type="ECO:0000256" key="4">
    <source>
        <dbReference type="ARBA" id="ARBA00022475"/>
    </source>
</evidence>
<dbReference type="InterPro" id="IPR005467">
    <property type="entry name" value="His_kinase_dom"/>
</dbReference>
<evidence type="ECO:0000313" key="15">
    <source>
        <dbReference type="Proteomes" id="UP000501325"/>
    </source>
</evidence>
<gene>
    <name evidence="14" type="ORF">GYM46_06800</name>
</gene>
<dbReference type="Gene3D" id="1.10.287.130">
    <property type="match status" value="1"/>
</dbReference>
<dbReference type="PANTHER" id="PTHR45339">
    <property type="entry name" value="HYBRID SIGNAL TRANSDUCTION HISTIDINE KINASE J"/>
    <property type="match status" value="1"/>
</dbReference>
<feature type="domain" description="Response regulatory" evidence="13">
    <location>
        <begin position="585"/>
        <end position="702"/>
    </location>
</feature>
<dbReference type="EC" id="2.7.13.3" evidence="3"/>
<proteinExistence type="predicted"/>
<keyword evidence="5 10" id="KW-0597">Phosphoprotein</keyword>
<feature type="transmembrane region" description="Helical" evidence="11">
    <location>
        <begin position="294"/>
        <end position="313"/>
    </location>
</feature>
<evidence type="ECO:0000256" key="7">
    <source>
        <dbReference type="ARBA" id="ARBA00022989"/>
    </source>
</evidence>
<protein>
    <recommendedName>
        <fullName evidence="3">histidine kinase</fullName>
        <ecNumber evidence="3">2.7.13.3</ecNumber>
    </recommendedName>
</protein>
<dbReference type="InterPro" id="IPR004358">
    <property type="entry name" value="Sig_transdc_His_kin-like_C"/>
</dbReference>
<dbReference type="CDD" id="cd00082">
    <property type="entry name" value="HisKA"/>
    <property type="match status" value="1"/>
</dbReference>